<feature type="transmembrane region" description="Helical" evidence="8">
    <location>
        <begin position="821"/>
        <end position="839"/>
    </location>
</feature>
<feature type="transmembrane region" description="Helical" evidence="8">
    <location>
        <begin position="678"/>
        <end position="698"/>
    </location>
</feature>
<dbReference type="EC" id="3.6.3.3" evidence="10"/>
<dbReference type="SFLD" id="SFLDG00002">
    <property type="entry name" value="C1.7:_P-type_atpase_like"/>
    <property type="match status" value="1"/>
</dbReference>
<dbReference type="Pfam" id="PF00690">
    <property type="entry name" value="Cation_ATPase_N"/>
    <property type="match status" value="1"/>
</dbReference>
<dbReference type="InterPro" id="IPR008250">
    <property type="entry name" value="ATPase_P-typ_transduc_dom_A_sf"/>
</dbReference>
<dbReference type="GO" id="GO:0016020">
    <property type="term" value="C:membrane"/>
    <property type="evidence" value="ECO:0007669"/>
    <property type="project" value="UniProtKB-SubCell"/>
</dbReference>
<feature type="transmembrane region" description="Helical" evidence="8">
    <location>
        <begin position="268"/>
        <end position="294"/>
    </location>
</feature>
<dbReference type="InterPro" id="IPR018303">
    <property type="entry name" value="ATPase_P-typ_P_site"/>
</dbReference>
<dbReference type="KEGG" id="halh:HTSR_0574"/>
<dbReference type="PROSITE" id="PS00154">
    <property type="entry name" value="ATPASE_E1_E2"/>
    <property type="match status" value="1"/>
</dbReference>
<keyword evidence="7 8" id="KW-0472">Membrane</keyword>
<feature type="transmembrane region" description="Helical" evidence="8">
    <location>
        <begin position="748"/>
        <end position="770"/>
    </location>
</feature>
<evidence type="ECO:0000256" key="1">
    <source>
        <dbReference type="ARBA" id="ARBA00004141"/>
    </source>
</evidence>
<keyword evidence="2 8" id="KW-0812">Transmembrane</keyword>
<evidence type="ECO:0000313" key="11">
    <source>
        <dbReference type="Proteomes" id="UP000185608"/>
    </source>
</evidence>
<dbReference type="InterPro" id="IPR023214">
    <property type="entry name" value="HAD_sf"/>
</dbReference>
<dbReference type="EMBL" id="CP016070">
    <property type="protein sequence ID" value="AOW79769.1"/>
    <property type="molecule type" value="Genomic_DNA"/>
</dbReference>
<accession>A0A1D8S336</accession>
<sequence length="855" mass="91016">MAWHDRPVAAVFETLDSDASGLTNTEARERLEAVGPNEIESEGGRTPLAVFVSQFTSGLILVLIGAAILSAAIGHFVDAVLIAVILLANGLFGFVQEYRAERSLQALAEMATPEATVIRNGKRVDISQRAVVPGDVIVLEGGDAIPADARVLETASLEVDEAPLTGESVPVEKQAGKLAATTPVAERANMVFRGTVVTRGRGRALVVETGMATEVGAIADELATARERQTPLQRDLDRLGKRIGLGVLALSALVVPLLVWRGTALVDAALAAVSLAVAAIPEGLPAVVTLTLALGVRRMADANALVRTLPAVESLGSVDVVCTDKTGTLTEGRMHVDRFWVHDESHEQFDGSEQVETLLTIGALCNDADEDRGEPTENALYEAAIEAGIDVATLRERRPRTDEIPFSADRKRMTTIHEDWVRMKGAPTVVLERSNRILTADGEKPLDQETRDRIEAQVAAFADDALRVLGFAYKEAGAGDPESDLVFVGLQGLIDPPRPEVEAAIAETRRAGIAVKMITGDNRRTARAIGRAVGIESPVLTGPEIDAMDDQALAGQVGNVDIFARTTPTHKVRILQALQNSGRTVAMTGDGVNDAPALKNADVGIAMGIRGTDVAKQASDITLLDDNYATIEGAIQRGRAIFDNIWKFVGYLLSANLAEVLLVLIASLWGYLVLPAVQLLWINLLTDGLPALAIGADPEASDVMKRGPRTESGVIDRPMLTLIGGFGGTATVVLLGVLVLALDGAPAVTPYAMTMVFTGFVGFEIAKLYLVRLTRGTSPLSNPWLSAAVLGSILLQLAVLYTPLNRYFGTVPLRLSDWGLLLGALGVAMPAFLTVAWMVRRSVTAQWERDRTGES</sequence>
<dbReference type="InterPro" id="IPR059000">
    <property type="entry name" value="ATPase_P-type_domA"/>
</dbReference>
<organism evidence="10 11">
    <name type="scientific">Halodesulfurarchaeum formicicum</name>
    <dbReference type="NCBI Taxonomy" id="1873524"/>
    <lineage>
        <taxon>Archaea</taxon>
        <taxon>Methanobacteriati</taxon>
        <taxon>Methanobacteriota</taxon>
        <taxon>Stenosarchaea group</taxon>
        <taxon>Halobacteria</taxon>
        <taxon>Halobacteriales</taxon>
        <taxon>Halobacteriaceae</taxon>
        <taxon>Halodesulfurarchaeum</taxon>
    </lineage>
</organism>
<dbReference type="RefSeq" id="WP_070365905.1">
    <property type="nucleotide sequence ID" value="NZ_CP016070.1"/>
</dbReference>
<dbReference type="NCBIfam" id="TIGR01494">
    <property type="entry name" value="ATPase_P-type"/>
    <property type="match status" value="4"/>
</dbReference>
<dbReference type="PRINTS" id="PR00120">
    <property type="entry name" value="HATPASE"/>
</dbReference>
<dbReference type="Gene3D" id="3.40.50.1000">
    <property type="entry name" value="HAD superfamily/HAD-like"/>
    <property type="match status" value="1"/>
</dbReference>
<dbReference type="Pfam" id="PF00122">
    <property type="entry name" value="E1-E2_ATPase"/>
    <property type="match status" value="1"/>
</dbReference>
<feature type="domain" description="Cation-transporting P-type ATPase N-terminal" evidence="9">
    <location>
        <begin position="2"/>
        <end position="75"/>
    </location>
</feature>
<evidence type="ECO:0000313" key="10">
    <source>
        <dbReference type="EMBL" id="AOW79769.1"/>
    </source>
</evidence>
<dbReference type="SFLD" id="SFLDS00003">
    <property type="entry name" value="Haloacid_Dehalogenase"/>
    <property type="match status" value="1"/>
</dbReference>
<dbReference type="SUPFAM" id="SSF56784">
    <property type="entry name" value="HAD-like"/>
    <property type="match status" value="1"/>
</dbReference>
<keyword evidence="10" id="KW-0378">Hydrolase</keyword>
<keyword evidence="5" id="KW-1278">Translocase</keyword>
<dbReference type="Gene3D" id="2.70.150.10">
    <property type="entry name" value="Calcium-transporting ATPase, cytoplasmic transduction domain A"/>
    <property type="match status" value="1"/>
</dbReference>
<protein>
    <submittedName>
        <fullName evidence="10">ATPase, P-type (Transporting), HAD superfamily, subfamily IC</fullName>
        <ecNumber evidence="10">3.6.3.3</ecNumber>
        <ecNumber evidence="10">3.6.3.4</ecNumber>
    </submittedName>
</protein>
<dbReference type="InterPro" id="IPR006068">
    <property type="entry name" value="ATPase_P-typ_cation-transptr_C"/>
</dbReference>
<proteinExistence type="predicted"/>
<dbReference type="STRING" id="1873524.HSR6_0562"/>
<dbReference type="SUPFAM" id="SSF81660">
    <property type="entry name" value="Metal cation-transporting ATPase, ATP-binding domain N"/>
    <property type="match status" value="1"/>
</dbReference>
<dbReference type="InterPro" id="IPR036412">
    <property type="entry name" value="HAD-like_sf"/>
</dbReference>
<dbReference type="PATRIC" id="fig|1855411.3.peg.571"/>
<dbReference type="InterPro" id="IPR004014">
    <property type="entry name" value="ATPase_P-typ_cation-transptr_N"/>
</dbReference>
<dbReference type="InterPro" id="IPR044492">
    <property type="entry name" value="P_typ_ATPase_HD_dom"/>
</dbReference>
<dbReference type="PRINTS" id="PR00119">
    <property type="entry name" value="CATATPASE"/>
</dbReference>
<evidence type="ECO:0000256" key="2">
    <source>
        <dbReference type="ARBA" id="ARBA00022692"/>
    </source>
</evidence>
<dbReference type="Gene3D" id="3.40.1110.10">
    <property type="entry name" value="Calcium-transporting ATPase, cytoplasmic domain N"/>
    <property type="match status" value="1"/>
</dbReference>
<dbReference type="Pfam" id="PF13246">
    <property type="entry name" value="Cation_ATPase"/>
    <property type="match status" value="1"/>
</dbReference>
<feature type="transmembrane region" description="Helical" evidence="8">
    <location>
        <begin position="648"/>
        <end position="672"/>
    </location>
</feature>
<dbReference type="GO" id="GO:0005524">
    <property type="term" value="F:ATP binding"/>
    <property type="evidence" value="ECO:0007669"/>
    <property type="project" value="UniProtKB-KW"/>
</dbReference>
<evidence type="ECO:0000256" key="3">
    <source>
        <dbReference type="ARBA" id="ARBA00022741"/>
    </source>
</evidence>
<dbReference type="EC" id="3.6.3.4" evidence="10"/>
<dbReference type="AlphaFoldDB" id="A0A1D8S336"/>
<dbReference type="InterPro" id="IPR001757">
    <property type="entry name" value="P_typ_ATPase"/>
</dbReference>
<dbReference type="Proteomes" id="UP000185608">
    <property type="component" value="Chromosome"/>
</dbReference>
<feature type="transmembrane region" description="Helical" evidence="8">
    <location>
        <begin position="782"/>
        <end position="801"/>
    </location>
</feature>
<keyword evidence="4" id="KW-0067">ATP-binding</keyword>
<evidence type="ECO:0000256" key="5">
    <source>
        <dbReference type="ARBA" id="ARBA00022967"/>
    </source>
</evidence>
<dbReference type="Pfam" id="PF00689">
    <property type="entry name" value="Cation_ATPase_C"/>
    <property type="match status" value="1"/>
</dbReference>
<feature type="transmembrane region" description="Helical" evidence="8">
    <location>
        <begin position="243"/>
        <end position="262"/>
    </location>
</feature>
<dbReference type="GeneID" id="29828585"/>
<evidence type="ECO:0000256" key="6">
    <source>
        <dbReference type="ARBA" id="ARBA00022989"/>
    </source>
</evidence>
<dbReference type="GO" id="GO:0016887">
    <property type="term" value="F:ATP hydrolysis activity"/>
    <property type="evidence" value="ECO:0007669"/>
    <property type="project" value="InterPro"/>
</dbReference>
<dbReference type="InterPro" id="IPR023298">
    <property type="entry name" value="ATPase_P-typ_TM_dom_sf"/>
</dbReference>
<dbReference type="PANTHER" id="PTHR42861">
    <property type="entry name" value="CALCIUM-TRANSPORTING ATPASE"/>
    <property type="match status" value="1"/>
</dbReference>
<dbReference type="SMART" id="SM00831">
    <property type="entry name" value="Cation_ATPase_N"/>
    <property type="match status" value="1"/>
</dbReference>
<dbReference type="SUPFAM" id="SSF81653">
    <property type="entry name" value="Calcium ATPase, transduction domain A"/>
    <property type="match status" value="1"/>
</dbReference>
<keyword evidence="6 8" id="KW-1133">Transmembrane helix</keyword>
<name>A0A1D8S336_9EURY</name>
<evidence type="ECO:0000256" key="4">
    <source>
        <dbReference type="ARBA" id="ARBA00022840"/>
    </source>
</evidence>
<feature type="transmembrane region" description="Helical" evidence="8">
    <location>
        <begin position="79"/>
        <end position="95"/>
    </location>
</feature>
<keyword evidence="3" id="KW-0547">Nucleotide-binding</keyword>
<reference evidence="10 11" key="1">
    <citation type="submission" date="2016-06" db="EMBL/GenBank/DDBJ databases">
        <title>Discovery of anaerobic lithoheterotrophic haloarchaeon capable of sulfur respiration by hydrogen and formate.</title>
        <authorList>
            <person name="Sorokin D.Y."/>
            <person name="Kublanov I.V."/>
            <person name="Roman P."/>
            <person name="Sinninghe Damste J.S."/>
            <person name="Golyshin P.N."/>
            <person name="Rojo D."/>
            <person name="Ciordia S."/>
            <person name="Mena Md.C."/>
            <person name="Ferrer M."/>
            <person name="Smedile F."/>
            <person name="Messina E."/>
            <person name="La Cono V."/>
            <person name="Yakimov M.M."/>
        </authorList>
    </citation>
    <scope>NUCLEOTIDE SEQUENCE [LARGE SCALE GENOMIC DNA]</scope>
    <source>
        <strain evidence="10 11">HTSR1</strain>
    </source>
</reference>
<comment type="subcellular location">
    <subcellularLocation>
        <location evidence="1">Membrane</location>
        <topology evidence="1">Multi-pass membrane protein</topology>
    </subcellularLocation>
</comment>
<gene>
    <name evidence="10" type="ORF">HTSR_0574</name>
</gene>
<feature type="transmembrane region" description="Helical" evidence="8">
    <location>
        <begin position="719"/>
        <end position="742"/>
    </location>
</feature>
<dbReference type="Gene3D" id="1.20.1110.10">
    <property type="entry name" value="Calcium-transporting ATPase, transmembrane domain"/>
    <property type="match status" value="1"/>
</dbReference>
<evidence type="ECO:0000256" key="8">
    <source>
        <dbReference type="SAM" id="Phobius"/>
    </source>
</evidence>
<dbReference type="SUPFAM" id="SSF81665">
    <property type="entry name" value="Calcium ATPase, transmembrane domain M"/>
    <property type="match status" value="1"/>
</dbReference>
<dbReference type="InterPro" id="IPR023299">
    <property type="entry name" value="ATPase_P-typ_cyto_dom_N"/>
</dbReference>
<evidence type="ECO:0000259" key="9">
    <source>
        <dbReference type="SMART" id="SM00831"/>
    </source>
</evidence>
<evidence type="ECO:0000256" key="7">
    <source>
        <dbReference type="ARBA" id="ARBA00023136"/>
    </source>
</evidence>
<feature type="transmembrane region" description="Helical" evidence="8">
    <location>
        <begin position="48"/>
        <end position="73"/>
    </location>
</feature>
<dbReference type="SFLD" id="SFLDF00027">
    <property type="entry name" value="p-type_atpase"/>
    <property type="match status" value="1"/>
</dbReference>